<evidence type="ECO:0000313" key="10">
    <source>
        <dbReference type="Proteomes" id="UP000193926"/>
    </source>
</evidence>
<keyword evidence="2" id="KW-1003">Cell membrane</keyword>
<proteinExistence type="predicted"/>
<evidence type="ECO:0000256" key="4">
    <source>
        <dbReference type="ARBA" id="ARBA00022679"/>
    </source>
</evidence>
<dbReference type="InterPro" id="IPR050297">
    <property type="entry name" value="LipidA_mod_glycosyltrf_83"/>
</dbReference>
<feature type="transmembrane region" description="Helical" evidence="8">
    <location>
        <begin position="467"/>
        <end position="490"/>
    </location>
</feature>
<protein>
    <recommendedName>
        <fullName evidence="11">Glycosyltransferase RgtA/B/C/D-like domain-containing protein</fullName>
    </recommendedName>
</protein>
<dbReference type="GO" id="GO:0005886">
    <property type="term" value="C:plasma membrane"/>
    <property type="evidence" value="ECO:0007669"/>
    <property type="project" value="UniProtKB-SubCell"/>
</dbReference>
<evidence type="ECO:0000256" key="7">
    <source>
        <dbReference type="ARBA" id="ARBA00023136"/>
    </source>
</evidence>
<dbReference type="PANTHER" id="PTHR33908">
    <property type="entry name" value="MANNOSYLTRANSFERASE YKCB-RELATED"/>
    <property type="match status" value="1"/>
</dbReference>
<dbReference type="GO" id="GO:0009103">
    <property type="term" value="P:lipopolysaccharide biosynthetic process"/>
    <property type="evidence" value="ECO:0007669"/>
    <property type="project" value="UniProtKB-ARBA"/>
</dbReference>
<dbReference type="GO" id="GO:0016763">
    <property type="term" value="F:pentosyltransferase activity"/>
    <property type="evidence" value="ECO:0007669"/>
    <property type="project" value="TreeGrafter"/>
</dbReference>
<feature type="transmembrane region" description="Helical" evidence="8">
    <location>
        <begin position="356"/>
        <end position="374"/>
    </location>
</feature>
<keyword evidence="7 8" id="KW-0472">Membrane</keyword>
<gene>
    <name evidence="9" type="ORF">MGEO_19190</name>
</gene>
<evidence type="ECO:0000256" key="6">
    <source>
        <dbReference type="ARBA" id="ARBA00022989"/>
    </source>
</evidence>
<evidence type="ECO:0000313" key="9">
    <source>
        <dbReference type="EMBL" id="OSQ44336.1"/>
    </source>
</evidence>
<keyword evidence="10" id="KW-1185">Reference proteome</keyword>
<dbReference type="AlphaFoldDB" id="A0A1X4NC96"/>
<keyword evidence="6 8" id="KW-1133">Transmembrane helix</keyword>
<evidence type="ECO:0008006" key="11">
    <source>
        <dbReference type="Google" id="ProtNLM"/>
    </source>
</evidence>
<feature type="transmembrane region" description="Helical" evidence="8">
    <location>
        <begin position="291"/>
        <end position="311"/>
    </location>
</feature>
<comment type="caution">
    <text evidence="9">The sequence shown here is derived from an EMBL/GenBank/DDBJ whole genome shotgun (WGS) entry which is preliminary data.</text>
</comment>
<feature type="transmembrane region" description="Helical" evidence="8">
    <location>
        <begin position="410"/>
        <end position="428"/>
    </location>
</feature>
<organism evidence="9 10">
    <name type="scientific">Marivita geojedonensis</name>
    <dbReference type="NCBI Taxonomy" id="1123756"/>
    <lineage>
        <taxon>Bacteria</taxon>
        <taxon>Pseudomonadati</taxon>
        <taxon>Pseudomonadota</taxon>
        <taxon>Alphaproteobacteria</taxon>
        <taxon>Rhodobacterales</taxon>
        <taxon>Roseobacteraceae</taxon>
        <taxon>Marivita</taxon>
    </lineage>
</organism>
<feature type="transmembrane region" description="Helical" evidence="8">
    <location>
        <begin position="219"/>
        <end position="239"/>
    </location>
</feature>
<keyword evidence="5 8" id="KW-0812">Transmembrane</keyword>
<reference evidence="9 10" key="1">
    <citation type="submission" date="2014-03" db="EMBL/GenBank/DDBJ databases">
        <title>The draft genome sequence of Marivita geojedonensis KCTC 23882.</title>
        <authorList>
            <person name="Lai Q."/>
            <person name="Shao Z."/>
        </authorList>
    </citation>
    <scope>NUCLEOTIDE SEQUENCE [LARGE SCALE GENOMIC DNA]</scope>
    <source>
        <strain evidence="9 10">DPG-138</strain>
    </source>
</reference>
<dbReference type="Proteomes" id="UP000193926">
    <property type="component" value="Unassembled WGS sequence"/>
</dbReference>
<keyword evidence="3" id="KW-0328">Glycosyltransferase</keyword>
<evidence type="ECO:0000256" key="1">
    <source>
        <dbReference type="ARBA" id="ARBA00004651"/>
    </source>
</evidence>
<sequence length="633" mass="69645">MMMSTRPVILATTLGAIWLMVVFFFPAGLWVPDETVIFAAVEGLRRNGSLVIDNGYSEFGNHALLFNDLLKLGPHGPVSQYPTGYPALLVPFYAAGGLHGMMTVNAVSAALSVWLTYQISLTLFADRRGAFHAAILWGLCTYLVIYAKALWPHALAATIVLSASLFTLRAVRGIADERRNAAMAGLCLGLGLSVRVDVVLIAPTLLATALLFAARPGMLIAMATLGVLPGALVASWFNLTKFGIFFPIYYGSPSGGTALASYSILGAITLAFLMICIAFRRFPMSDKIGKYLLVLLCLGAVAFALLDLQYLEDRFTRLLRGVYTLWVDMRLLDDQSHQVTRAADGTVTVFGLHKKAVAQSMPWIGIIFLFLLFPRRHSQKSGQVFCLLAIVLWTLPFARSSWHGGFATNMRYFLPILPFVCILSSLALSRLPPVSRAASIGIWLLALALIAVAITAGLNIYQGSPQVLVQHALPLVFFAALIFFVGLARFGGVWPGVVRLFFSACICLGLVNTYAYDLAVDIKRRSYNARAESVMSALPPNSFIYALIYEPLTFQLSRDAPIAARNRFTKKIDPNLIDAARANGYTVYIQSNLLRDQVLAERPNFRAERVFEEAEWMMPVYRLKAREDSIDLQ</sequence>
<keyword evidence="4" id="KW-0808">Transferase</keyword>
<feature type="transmembrane region" description="Helical" evidence="8">
    <location>
        <begin position="129"/>
        <end position="147"/>
    </location>
</feature>
<comment type="subcellular location">
    <subcellularLocation>
        <location evidence="1">Cell membrane</location>
        <topology evidence="1">Multi-pass membrane protein</topology>
    </subcellularLocation>
</comment>
<feature type="transmembrane region" description="Helical" evidence="8">
    <location>
        <begin position="92"/>
        <end position="117"/>
    </location>
</feature>
<accession>A0A1X4NC96</accession>
<feature type="transmembrane region" description="Helical" evidence="8">
    <location>
        <begin position="497"/>
        <end position="516"/>
    </location>
</feature>
<feature type="transmembrane region" description="Helical" evidence="8">
    <location>
        <begin position="259"/>
        <end position="279"/>
    </location>
</feature>
<dbReference type="PANTHER" id="PTHR33908:SF11">
    <property type="entry name" value="MEMBRANE PROTEIN"/>
    <property type="match status" value="1"/>
</dbReference>
<evidence type="ECO:0000256" key="5">
    <source>
        <dbReference type="ARBA" id="ARBA00022692"/>
    </source>
</evidence>
<dbReference type="EMBL" id="JFKC01000031">
    <property type="protein sequence ID" value="OSQ44336.1"/>
    <property type="molecule type" value="Genomic_DNA"/>
</dbReference>
<evidence type="ECO:0000256" key="8">
    <source>
        <dbReference type="SAM" id="Phobius"/>
    </source>
</evidence>
<feature type="transmembrane region" description="Helical" evidence="8">
    <location>
        <begin position="381"/>
        <end position="398"/>
    </location>
</feature>
<evidence type="ECO:0000256" key="2">
    <source>
        <dbReference type="ARBA" id="ARBA00022475"/>
    </source>
</evidence>
<feature type="transmembrane region" description="Helical" evidence="8">
    <location>
        <begin position="440"/>
        <end position="461"/>
    </location>
</feature>
<name>A0A1X4NC96_9RHOB</name>
<dbReference type="STRING" id="1123756.MGEO_19190"/>
<evidence type="ECO:0000256" key="3">
    <source>
        <dbReference type="ARBA" id="ARBA00022676"/>
    </source>
</evidence>